<dbReference type="Pfam" id="PF13855">
    <property type="entry name" value="LRR_8"/>
    <property type="match status" value="2"/>
</dbReference>
<keyword evidence="3" id="KW-0547">Nucleotide-binding</keyword>
<dbReference type="Gene3D" id="1.10.510.10">
    <property type="entry name" value="Transferase(Phosphotransferase) domain 1"/>
    <property type="match status" value="1"/>
</dbReference>
<dbReference type="eggNOG" id="KOG0193">
    <property type="taxonomic scope" value="Eukaryota"/>
</dbReference>
<dbReference type="FunFam" id="3.80.10.10:FF:001611">
    <property type="entry name" value="Uncharacterized protein"/>
    <property type="match status" value="1"/>
</dbReference>
<dbReference type="EMBL" id="AGNL01036893">
    <property type="protein sequence ID" value="EJK53847.1"/>
    <property type="molecule type" value="Genomic_DNA"/>
</dbReference>
<feature type="region of interest" description="Disordered" evidence="4">
    <location>
        <begin position="1"/>
        <end position="93"/>
    </location>
</feature>
<dbReference type="SUPFAM" id="SSF52058">
    <property type="entry name" value="L domain-like"/>
    <property type="match status" value="1"/>
</dbReference>
<dbReference type="Pfam" id="PF00069">
    <property type="entry name" value="Pkinase"/>
    <property type="match status" value="1"/>
</dbReference>
<evidence type="ECO:0000259" key="5">
    <source>
        <dbReference type="PROSITE" id="PS50011"/>
    </source>
</evidence>
<dbReference type="InterPro" id="IPR003591">
    <property type="entry name" value="Leu-rich_rpt_typical-subtyp"/>
</dbReference>
<dbReference type="OMA" id="DEMAING"/>
<dbReference type="InterPro" id="IPR011009">
    <property type="entry name" value="Kinase-like_dom_sf"/>
</dbReference>
<dbReference type="InterPro" id="IPR032675">
    <property type="entry name" value="LRR_dom_sf"/>
</dbReference>
<feature type="non-terminal residue" evidence="6">
    <location>
        <position position="1"/>
    </location>
</feature>
<dbReference type="SMART" id="SM00364">
    <property type="entry name" value="LRR_BAC"/>
    <property type="match status" value="3"/>
</dbReference>
<dbReference type="SMART" id="SM00369">
    <property type="entry name" value="LRR_TYP"/>
    <property type="match status" value="5"/>
</dbReference>
<dbReference type="OrthoDB" id="41737at2759"/>
<proteinExistence type="predicted"/>
<dbReference type="PROSITE" id="PS51450">
    <property type="entry name" value="LRR"/>
    <property type="match status" value="1"/>
</dbReference>
<dbReference type="PANTHER" id="PTHR48051">
    <property type="match status" value="1"/>
</dbReference>
<keyword evidence="7" id="KW-1185">Reference proteome</keyword>
<dbReference type="Gene3D" id="3.30.200.20">
    <property type="entry name" value="Phosphorylase Kinase, domain 1"/>
    <property type="match status" value="1"/>
</dbReference>
<evidence type="ECO:0000313" key="6">
    <source>
        <dbReference type="EMBL" id="EJK53847.1"/>
    </source>
</evidence>
<dbReference type="InterPro" id="IPR001611">
    <property type="entry name" value="Leu-rich_rpt"/>
</dbReference>
<protein>
    <recommendedName>
        <fullName evidence="5">Protein kinase domain-containing protein</fullName>
    </recommendedName>
</protein>
<keyword evidence="3" id="KW-0067">ATP-binding</keyword>
<dbReference type="InterPro" id="IPR000719">
    <property type="entry name" value="Prot_kinase_dom"/>
</dbReference>
<gene>
    <name evidence="6" type="ORF">THAOC_26634</name>
</gene>
<feature type="compositionally biased region" description="Basic and acidic residues" evidence="4">
    <location>
        <begin position="109"/>
        <end position="122"/>
    </location>
</feature>
<dbReference type="AlphaFoldDB" id="K0S4L8"/>
<dbReference type="GO" id="GO:0005737">
    <property type="term" value="C:cytoplasm"/>
    <property type="evidence" value="ECO:0007669"/>
    <property type="project" value="TreeGrafter"/>
</dbReference>
<evidence type="ECO:0000256" key="2">
    <source>
        <dbReference type="ARBA" id="ARBA00022737"/>
    </source>
</evidence>
<evidence type="ECO:0000256" key="1">
    <source>
        <dbReference type="ARBA" id="ARBA00022614"/>
    </source>
</evidence>
<dbReference type="GO" id="GO:0005524">
    <property type="term" value="F:ATP binding"/>
    <property type="evidence" value="ECO:0007669"/>
    <property type="project" value="UniProtKB-UniRule"/>
</dbReference>
<feature type="region of interest" description="Disordered" evidence="4">
    <location>
        <begin position="103"/>
        <end position="122"/>
    </location>
</feature>
<feature type="domain" description="Protein kinase" evidence="5">
    <location>
        <begin position="379"/>
        <end position="637"/>
    </location>
</feature>
<dbReference type="InterPro" id="IPR017441">
    <property type="entry name" value="Protein_kinase_ATP_BS"/>
</dbReference>
<sequence length="637" mass="69604">RAGRAGERDSGRGRAGRAGRAALGSGRPDESCPTESRGRGEESTKHKSKAARQGTTESRRGSAEEGDSLEDVSPSASDFSLPGMRNSSLFEEEVPPEINMRRRTVNRSRMGEPRRRAARSSDVKAGRSTSLLEWAKAVTLTAVAIGSFLAFVRSRKTAWLERSAADFAKISRCNITTYPTWRIHELEELKLSGCGDGLVLPEDRAAWSRFASLRKMDLNNNSLTSLPDGMETISSSLEILFLSENSFTSVPDVIGKLNHLRVLSLRGNKLAELSSDNLPTRSLVWLILTSNRIETIYPNVKELKLIRKLMLSHNKIEVIPSELAGCKNLELIRLSDNSISSIPLEVLSLPRLSWISMSGNPIATRPKVRDKLIPRGDIEFSSSVLGSGASGTVIRGKYHGEDVAVKVFKGRGSLGSDGLALDEAVINGIVNHRHVVSAVGVIPSDDGQWYEGMVMKLLRGTKSLGKVPSFDTVTRDEGPGKHASTMSEDDVRRTIWNVASALTYLHSINVTHGDVYLHNVMSDEDGVARLSDFGASFVCDGSELIEERLQSIEVLAYGRLVQDLYSWHLNVDLPDSIVADEERSASGRGRGTASAMKDGPFRDLMASMLQPDQSLRPTFKSITTTLSQLPDFATLGN</sequence>
<name>K0S4L8_THAOC</name>
<organism evidence="6 7">
    <name type="scientific">Thalassiosira oceanica</name>
    <name type="common">Marine diatom</name>
    <dbReference type="NCBI Taxonomy" id="159749"/>
    <lineage>
        <taxon>Eukaryota</taxon>
        <taxon>Sar</taxon>
        <taxon>Stramenopiles</taxon>
        <taxon>Ochrophyta</taxon>
        <taxon>Bacillariophyta</taxon>
        <taxon>Coscinodiscophyceae</taxon>
        <taxon>Thalassiosirophycidae</taxon>
        <taxon>Thalassiosirales</taxon>
        <taxon>Thalassiosiraceae</taxon>
        <taxon>Thalassiosira</taxon>
    </lineage>
</organism>
<feature type="binding site" evidence="3">
    <location>
        <position position="406"/>
    </location>
    <ligand>
        <name>ATP</name>
        <dbReference type="ChEBI" id="CHEBI:30616"/>
    </ligand>
</feature>
<accession>K0S4L8</accession>
<feature type="compositionally biased region" description="Basic and acidic residues" evidence="4">
    <location>
        <begin position="36"/>
        <end position="45"/>
    </location>
</feature>
<dbReference type="Proteomes" id="UP000266841">
    <property type="component" value="Unassembled WGS sequence"/>
</dbReference>
<dbReference type="Gene3D" id="3.80.10.10">
    <property type="entry name" value="Ribonuclease Inhibitor"/>
    <property type="match status" value="2"/>
</dbReference>
<dbReference type="PROSITE" id="PS50011">
    <property type="entry name" value="PROTEIN_KINASE_DOM"/>
    <property type="match status" value="1"/>
</dbReference>
<keyword evidence="2" id="KW-0677">Repeat</keyword>
<comment type="caution">
    <text evidence="6">The sequence shown here is derived from an EMBL/GenBank/DDBJ whole genome shotgun (WGS) entry which is preliminary data.</text>
</comment>
<evidence type="ECO:0000256" key="4">
    <source>
        <dbReference type="SAM" id="MobiDB-lite"/>
    </source>
</evidence>
<evidence type="ECO:0000256" key="3">
    <source>
        <dbReference type="PROSITE-ProRule" id="PRU10141"/>
    </source>
</evidence>
<reference evidence="6 7" key="1">
    <citation type="journal article" date="2012" name="Genome Biol.">
        <title>Genome and low-iron response of an oceanic diatom adapted to chronic iron limitation.</title>
        <authorList>
            <person name="Lommer M."/>
            <person name="Specht M."/>
            <person name="Roy A.S."/>
            <person name="Kraemer L."/>
            <person name="Andreson R."/>
            <person name="Gutowska M.A."/>
            <person name="Wolf J."/>
            <person name="Bergner S.V."/>
            <person name="Schilhabel M.B."/>
            <person name="Klostermeier U.C."/>
            <person name="Beiko R.G."/>
            <person name="Rosenstiel P."/>
            <person name="Hippler M."/>
            <person name="Laroche J."/>
        </authorList>
    </citation>
    <scope>NUCLEOTIDE SEQUENCE [LARGE SCALE GENOMIC DNA]</scope>
    <source>
        <strain evidence="6 7">CCMP1005</strain>
    </source>
</reference>
<dbReference type="GO" id="GO:0004672">
    <property type="term" value="F:protein kinase activity"/>
    <property type="evidence" value="ECO:0007669"/>
    <property type="project" value="InterPro"/>
</dbReference>
<dbReference type="PROSITE" id="PS00107">
    <property type="entry name" value="PROTEIN_KINASE_ATP"/>
    <property type="match status" value="1"/>
</dbReference>
<feature type="compositionally biased region" description="Basic and acidic residues" evidence="4">
    <location>
        <begin position="1"/>
        <end position="12"/>
    </location>
</feature>
<keyword evidence="1" id="KW-0433">Leucine-rich repeat</keyword>
<dbReference type="InterPro" id="IPR050216">
    <property type="entry name" value="LRR_domain-containing"/>
</dbReference>
<dbReference type="eggNOG" id="KOG0619">
    <property type="taxonomic scope" value="Eukaryota"/>
</dbReference>
<dbReference type="SUPFAM" id="SSF56112">
    <property type="entry name" value="Protein kinase-like (PK-like)"/>
    <property type="match status" value="1"/>
</dbReference>
<dbReference type="CDD" id="cd00180">
    <property type="entry name" value="PKc"/>
    <property type="match status" value="1"/>
</dbReference>
<dbReference type="PANTHER" id="PTHR48051:SF1">
    <property type="entry name" value="RAS SUPPRESSOR PROTEIN 1"/>
    <property type="match status" value="1"/>
</dbReference>
<evidence type="ECO:0000313" key="7">
    <source>
        <dbReference type="Proteomes" id="UP000266841"/>
    </source>
</evidence>